<keyword evidence="3" id="KW-1185">Reference proteome</keyword>
<proteinExistence type="predicted"/>
<evidence type="ECO:0000256" key="1">
    <source>
        <dbReference type="SAM" id="MobiDB-lite"/>
    </source>
</evidence>
<evidence type="ECO:0000313" key="3">
    <source>
        <dbReference type="Proteomes" id="UP000011592"/>
    </source>
</evidence>
<gene>
    <name evidence="2" type="ORF">C486_00265</name>
</gene>
<organism evidence="2 3">
    <name type="scientific">Natrinema gari JCM 14663</name>
    <dbReference type="NCBI Taxonomy" id="1230459"/>
    <lineage>
        <taxon>Archaea</taxon>
        <taxon>Methanobacteriati</taxon>
        <taxon>Methanobacteriota</taxon>
        <taxon>Stenosarchaea group</taxon>
        <taxon>Halobacteria</taxon>
        <taxon>Halobacteriales</taxon>
        <taxon>Natrialbaceae</taxon>
        <taxon>Natrinema</taxon>
    </lineage>
</organism>
<comment type="caution">
    <text evidence="2">The sequence shown here is derived from an EMBL/GenBank/DDBJ whole genome shotgun (WGS) entry which is preliminary data.</text>
</comment>
<sequence length="430" mass="47588">MNSKNDTRDTNVTTAVNDFEKQAFENLANTYDCSQAAVSRMAILRLHREMFGNIHPKAVPSDKVDVEALLNGDLEPDDVSDGIKMDGDGPAQIPTADGGISAQSTPSSYTPTYTPQDLATAGTELTWDELTDAIGQHWDDGSKSDGDSGTAFEIHPDRVRESANVETDAEGSYSGDPYALRANQDAVAKVLAGLLRSEGDTVTETELNLTILRYTDHQINRADYSAGKAYKKKPYRKLMLKKGHIVPHPDPLKDEYYTSEAAAKELFAKEVKETIADLVEKTGVLDPKEHVQQTGIAVKEDASQWVKDLAEFRQGLGFLHALLEDDEWSERLSELEDPLGEWPNAKVAAGKTYNQMLSEYVHTNQWARFAVADAVLELADGELLEDDIIQNDEWVPVRPDRPSEPVFQWVADRDEPLSPQEQIAAVSDKL</sequence>
<reference evidence="2 3" key="1">
    <citation type="journal article" date="2014" name="PLoS Genet.">
        <title>Phylogenetically driven sequencing of extremely halophilic archaea reveals strategies for static and dynamic osmo-response.</title>
        <authorList>
            <person name="Becker E.A."/>
            <person name="Seitzer P.M."/>
            <person name="Tritt A."/>
            <person name="Larsen D."/>
            <person name="Krusor M."/>
            <person name="Yao A.I."/>
            <person name="Wu D."/>
            <person name="Madern D."/>
            <person name="Eisen J.A."/>
            <person name="Darling A.E."/>
            <person name="Facciotti M.T."/>
        </authorList>
    </citation>
    <scope>NUCLEOTIDE SEQUENCE [LARGE SCALE GENOMIC DNA]</scope>
    <source>
        <strain evidence="2 3">JCM 14663</strain>
    </source>
</reference>
<dbReference type="RefSeq" id="WP_008451625.1">
    <property type="nucleotide sequence ID" value="NZ_AOIJ01000009.1"/>
</dbReference>
<evidence type="ECO:0000313" key="2">
    <source>
        <dbReference type="EMBL" id="ELY85257.1"/>
    </source>
</evidence>
<dbReference type="EMBL" id="AOIJ01000009">
    <property type="protein sequence ID" value="ELY85257.1"/>
    <property type="molecule type" value="Genomic_DNA"/>
</dbReference>
<feature type="compositionally biased region" description="Basic and acidic residues" evidence="1">
    <location>
        <begin position="154"/>
        <end position="163"/>
    </location>
</feature>
<protein>
    <submittedName>
        <fullName evidence="2">Uncharacterized protein</fullName>
    </submittedName>
</protein>
<accession>L9ZI31</accession>
<feature type="region of interest" description="Disordered" evidence="1">
    <location>
        <begin position="139"/>
        <end position="176"/>
    </location>
</feature>
<dbReference type="AlphaFoldDB" id="L9ZI31"/>
<dbReference type="Proteomes" id="UP000011592">
    <property type="component" value="Unassembled WGS sequence"/>
</dbReference>
<name>L9ZI31_9EURY</name>
<feature type="region of interest" description="Disordered" evidence="1">
    <location>
        <begin position="77"/>
        <end position="111"/>
    </location>
</feature>
<dbReference type="PATRIC" id="fig|1230459.4.peg.51"/>